<feature type="domain" description="DAGKc" evidence="1">
    <location>
        <begin position="6"/>
        <end position="119"/>
    </location>
</feature>
<evidence type="ECO:0000313" key="2">
    <source>
        <dbReference type="EMBL" id="GEJ56847.1"/>
    </source>
</evidence>
<dbReference type="GO" id="GO:0016301">
    <property type="term" value="F:kinase activity"/>
    <property type="evidence" value="ECO:0007669"/>
    <property type="project" value="InterPro"/>
</dbReference>
<accession>A0A7I9VLI6</accession>
<reference evidence="3" key="1">
    <citation type="journal article" date="2020" name="Appl. Environ. Microbiol.">
        <title>Diazotrophic Anaeromyxobacter Isolates from Soils.</title>
        <authorList>
            <person name="Masuda Y."/>
            <person name="Yamanaka H."/>
            <person name="Xu Z.X."/>
            <person name="Shiratori Y."/>
            <person name="Aono T."/>
            <person name="Amachi S."/>
            <person name="Senoo K."/>
            <person name="Itoh H."/>
        </authorList>
    </citation>
    <scope>NUCLEOTIDE SEQUENCE [LARGE SCALE GENOMIC DNA]</scope>
    <source>
        <strain evidence="3">R267</strain>
    </source>
</reference>
<gene>
    <name evidence="2" type="ORF">AMYX_15880</name>
</gene>
<dbReference type="InterPro" id="IPR016064">
    <property type="entry name" value="NAD/diacylglycerol_kinase_sf"/>
</dbReference>
<dbReference type="AlphaFoldDB" id="A0A7I9VLI6"/>
<dbReference type="RefSeq" id="WP_176064318.1">
    <property type="nucleotide sequence ID" value="NZ_BJTG01000003.1"/>
</dbReference>
<dbReference type="InterPro" id="IPR001206">
    <property type="entry name" value="Diacylglycerol_kinase_cat_dom"/>
</dbReference>
<dbReference type="Pfam" id="PF00781">
    <property type="entry name" value="DAGK_cat"/>
    <property type="match status" value="1"/>
</dbReference>
<dbReference type="SUPFAM" id="SSF111331">
    <property type="entry name" value="NAD kinase/diacylglycerol kinase-like"/>
    <property type="match status" value="1"/>
</dbReference>
<dbReference type="Proteomes" id="UP000503640">
    <property type="component" value="Unassembled WGS sequence"/>
</dbReference>
<sequence length="312" mass="33024">MGGIGVIHNPRSRRNLRSPGTAARLRALLGGDGELAEASTLDELARAVERFRTQGIELLGVNGGDGTGHVVLTAFARAYGAAPLPAVALLRGGAMNTVADAHQLRGSPESILKALLERRRAGQPWRVVERDLLAIEADGAPPQFGFLFGTGAVVTFLDAYYGTGHPAPGTAAALLVRAVGSSLVGGRFAAALTAREPMRIRADGEDWPDGPYLAVLAGAVPELGFGFTPFSRCDEQPGFFHAVGVTGSTLQVAARLPQIWAGRPWRRSLAVDAVTRDFLLEGPLRFTVDGDLDQAERETRVRTGPPVRLVLP</sequence>
<evidence type="ECO:0000313" key="3">
    <source>
        <dbReference type="Proteomes" id="UP000503640"/>
    </source>
</evidence>
<dbReference type="EMBL" id="BJTG01000003">
    <property type="protein sequence ID" value="GEJ56847.1"/>
    <property type="molecule type" value="Genomic_DNA"/>
</dbReference>
<proteinExistence type="predicted"/>
<dbReference type="Gene3D" id="3.40.50.10330">
    <property type="entry name" value="Probable inorganic polyphosphate/atp-NAD kinase, domain 1"/>
    <property type="match status" value="1"/>
</dbReference>
<protein>
    <recommendedName>
        <fullName evidence="1">DAGKc domain-containing protein</fullName>
    </recommendedName>
</protein>
<dbReference type="InterPro" id="IPR017438">
    <property type="entry name" value="ATP-NAD_kinase_N"/>
</dbReference>
<comment type="caution">
    <text evidence="2">The sequence shown here is derived from an EMBL/GenBank/DDBJ whole genome shotgun (WGS) entry which is preliminary data.</text>
</comment>
<evidence type="ECO:0000259" key="1">
    <source>
        <dbReference type="Pfam" id="PF00781"/>
    </source>
</evidence>
<keyword evidence="3" id="KW-1185">Reference proteome</keyword>
<name>A0A7I9VLI6_9BACT</name>
<organism evidence="2 3">
    <name type="scientific">Anaeromyxobacter diazotrophicus</name>
    <dbReference type="NCBI Taxonomy" id="2590199"/>
    <lineage>
        <taxon>Bacteria</taxon>
        <taxon>Pseudomonadati</taxon>
        <taxon>Myxococcota</taxon>
        <taxon>Myxococcia</taxon>
        <taxon>Myxococcales</taxon>
        <taxon>Cystobacterineae</taxon>
        <taxon>Anaeromyxobacteraceae</taxon>
        <taxon>Anaeromyxobacter</taxon>
    </lineage>
</organism>